<keyword evidence="2" id="KW-1185">Reference proteome</keyword>
<reference evidence="1 2" key="1">
    <citation type="submission" date="2014-12" db="EMBL/GenBank/DDBJ databases">
        <title>Genome sequencing of Alteromonas marina AD001.</title>
        <authorList>
            <person name="Adrian T.G.S."/>
            <person name="Chan K.G."/>
        </authorList>
    </citation>
    <scope>NUCLEOTIDE SEQUENCE [LARGE SCALE GENOMIC DNA]</scope>
    <source>
        <strain evidence="1 2">AD001</strain>
    </source>
</reference>
<gene>
    <name evidence="1" type="ORF">RJ41_08090</name>
</gene>
<dbReference type="AlphaFoldDB" id="A0A0B3Z823"/>
<accession>A0A0B3Z823</accession>
<dbReference type="Proteomes" id="UP000031197">
    <property type="component" value="Unassembled WGS sequence"/>
</dbReference>
<protein>
    <recommendedName>
        <fullName evidence="3">STAS/SEC14 domain-containing protein</fullName>
    </recommendedName>
</protein>
<dbReference type="RefSeq" id="WP_039219107.1">
    <property type="nucleotide sequence ID" value="NZ_JWLW01000012.1"/>
</dbReference>
<evidence type="ECO:0000313" key="2">
    <source>
        <dbReference type="Proteomes" id="UP000031197"/>
    </source>
</evidence>
<proteinExistence type="predicted"/>
<sequence>MPKILSSSTISYENGVVTSRLYGAFNEKSAEDYSDRLFKLVIGLNQRPFSLLADISQVEGATPEAFDILKRIIKRLPDMGLIAKAYVYKGPVIRGIMFQRIPELKSMDYLFFTDIDEASSWLSREYERKLSLLSDS</sequence>
<dbReference type="OrthoDB" id="6293699at2"/>
<dbReference type="EMBL" id="JWLW01000012">
    <property type="protein sequence ID" value="KHT54460.1"/>
    <property type="molecule type" value="Genomic_DNA"/>
</dbReference>
<comment type="caution">
    <text evidence="1">The sequence shown here is derived from an EMBL/GenBank/DDBJ whole genome shotgun (WGS) entry which is preliminary data.</text>
</comment>
<evidence type="ECO:0000313" key="1">
    <source>
        <dbReference type="EMBL" id="KHT54460.1"/>
    </source>
</evidence>
<organism evidence="1 2">
    <name type="scientific">Alteromonas marina</name>
    <dbReference type="NCBI Taxonomy" id="203795"/>
    <lineage>
        <taxon>Bacteria</taxon>
        <taxon>Pseudomonadati</taxon>
        <taxon>Pseudomonadota</taxon>
        <taxon>Gammaproteobacteria</taxon>
        <taxon>Alteromonadales</taxon>
        <taxon>Alteromonadaceae</taxon>
        <taxon>Alteromonas/Salinimonas group</taxon>
        <taxon>Alteromonas</taxon>
    </lineage>
</organism>
<evidence type="ECO:0008006" key="3">
    <source>
        <dbReference type="Google" id="ProtNLM"/>
    </source>
</evidence>
<name>A0A0B3Z823_9ALTE</name>